<keyword evidence="5" id="KW-1185">Reference proteome</keyword>
<accession>A0ABW6IKA6</accession>
<keyword evidence="1" id="KW-0051">Antiviral defense</keyword>
<gene>
    <name evidence="4" type="ORF">ACFVKH_20500</name>
</gene>
<evidence type="ECO:0000256" key="2">
    <source>
        <dbReference type="SAM" id="MobiDB-lite"/>
    </source>
</evidence>
<dbReference type="InterPro" id="IPR005537">
    <property type="entry name" value="RAMP_III_fam"/>
</dbReference>
<organism evidence="4 5">
    <name type="scientific">Almyronema epifaneia S1</name>
    <dbReference type="NCBI Taxonomy" id="2991925"/>
    <lineage>
        <taxon>Bacteria</taxon>
        <taxon>Bacillati</taxon>
        <taxon>Cyanobacteriota</taxon>
        <taxon>Cyanophyceae</taxon>
        <taxon>Nodosilineales</taxon>
        <taxon>Nodosilineaceae</taxon>
        <taxon>Almyronema</taxon>
        <taxon>Almyronema epifaneia</taxon>
    </lineage>
</organism>
<protein>
    <submittedName>
        <fullName evidence="4">RAMP superfamily CRISPR-associated protein</fullName>
    </submittedName>
</protein>
<dbReference type="RefSeq" id="WP_377968282.1">
    <property type="nucleotide sequence ID" value="NZ_JBHZOL010000126.1"/>
</dbReference>
<dbReference type="Pfam" id="PF03787">
    <property type="entry name" value="RAMPs"/>
    <property type="match status" value="1"/>
</dbReference>
<evidence type="ECO:0000313" key="4">
    <source>
        <dbReference type="EMBL" id="MFE4108663.1"/>
    </source>
</evidence>
<sequence>MSRFRLGYLYALSPIHPGGEGDLGNILDIVRETHTNFPYIPGSSLRGCLRDEVRYCGLLKADAITNRLFGDELDTSTGKMGVHQAWFGDARLLWVPMRTMELEGKGDVFTWVSCHTLIRDHALLSGQGHSLPELPDTPVGTRTGTYWVADSQITVGAMPHGLSEATALPKWATSLDGEVKSTWDDCRIILSDDDFDVLMEHALWTQIRNKITAEEDANGKNQPGSAEVFWTDICIPRDTLLYFAWGYRKDKPILESDHDALMSVVNALFQVGGQANVGRGWVQGWVANDQPPENLKDPVETLESDSSNAEIPTLTGAEV</sequence>
<proteinExistence type="predicted"/>
<dbReference type="InterPro" id="IPR013410">
    <property type="entry name" value="CRISPR-assoc_RAMP_Cmr4"/>
</dbReference>
<comment type="caution">
    <text evidence="4">The sequence shown here is derived from an EMBL/GenBank/DDBJ whole genome shotgun (WGS) entry which is preliminary data.</text>
</comment>
<reference evidence="4 5" key="1">
    <citation type="submission" date="2024-10" db="EMBL/GenBank/DDBJ databases">
        <authorList>
            <person name="Ratan Roy A."/>
            <person name="Morales Sandoval P.H."/>
            <person name="De Los Santos Villalobos S."/>
            <person name="Chakraborty S."/>
            <person name="Mukherjee J."/>
        </authorList>
    </citation>
    <scope>NUCLEOTIDE SEQUENCE [LARGE SCALE GENOMIC DNA]</scope>
    <source>
        <strain evidence="4 5">S1</strain>
    </source>
</reference>
<evidence type="ECO:0000313" key="5">
    <source>
        <dbReference type="Proteomes" id="UP001600165"/>
    </source>
</evidence>
<dbReference type="Proteomes" id="UP001600165">
    <property type="component" value="Unassembled WGS sequence"/>
</dbReference>
<dbReference type="EMBL" id="JBHZOL010000126">
    <property type="protein sequence ID" value="MFE4108663.1"/>
    <property type="molecule type" value="Genomic_DNA"/>
</dbReference>
<dbReference type="PANTHER" id="PTHR36700:SF1">
    <property type="entry name" value="CRISPR SYSTEM CMR SUBUNIT CMR4"/>
    <property type="match status" value="1"/>
</dbReference>
<evidence type="ECO:0000256" key="1">
    <source>
        <dbReference type="ARBA" id="ARBA00023118"/>
    </source>
</evidence>
<feature type="region of interest" description="Disordered" evidence="2">
    <location>
        <begin position="289"/>
        <end position="319"/>
    </location>
</feature>
<name>A0ABW6IKA6_9CYAN</name>
<feature type="domain" description="CRISPR type III-associated protein" evidence="3">
    <location>
        <begin position="9"/>
        <end position="282"/>
    </location>
</feature>
<evidence type="ECO:0000259" key="3">
    <source>
        <dbReference type="Pfam" id="PF03787"/>
    </source>
</evidence>
<dbReference type="PANTHER" id="PTHR36700">
    <property type="entry name" value="CRISPR SYSTEM CMR SUBUNIT CMR4"/>
    <property type="match status" value="1"/>
</dbReference>